<gene>
    <name evidence="3" type="ORF">EU557_09615</name>
</gene>
<sequence length="300" mass="33251">MRTFFFRVLPGFIILALLLGLANEYAVARPSRRIADVAYIPATDPGFDTERHRLDVYVPKQKAAALRPVVVFIHGGSWNSGNKNFYSFIGRRLAKQGVVAVIINYRLAPKVEVPAMADDCARAVAWTTQHIAEYGGDPQRLYLMGHSAGGGLAALLTADNQLLARWGMAPNPVRGAILDDPAGLDMYDYLQKMQYPGDEQYLVPFGKEPTVWRTVSPMYHITASTAPFLLFVGGETYPSIQNSSAKFREKLVALGQQPVFKVLPGKKHVPMVLQLYWQHNIIYQELLQFVGASAATKAAR</sequence>
<dbReference type="EMBL" id="SRKZ01000002">
    <property type="protein sequence ID" value="TGD81781.1"/>
    <property type="molecule type" value="Genomic_DNA"/>
</dbReference>
<evidence type="ECO:0000313" key="4">
    <source>
        <dbReference type="Proteomes" id="UP000298284"/>
    </source>
</evidence>
<dbReference type="Gene3D" id="3.40.50.1820">
    <property type="entry name" value="alpha/beta hydrolase"/>
    <property type="match status" value="1"/>
</dbReference>
<dbReference type="Proteomes" id="UP000298284">
    <property type="component" value="Unassembled WGS sequence"/>
</dbReference>
<dbReference type="GO" id="GO:0016787">
    <property type="term" value="F:hydrolase activity"/>
    <property type="evidence" value="ECO:0007669"/>
    <property type="project" value="UniProtKB-KW"/>
</dbReference>
<dbReference type="PANTHER" id="PTHR48081">
    <property type="entry name" value="AB HYDROLASE SUPERFAMILY PROTEIN C4A8.06C"/>
    <property type="match status" value="1"/>
</dbReference>
<reference evidence="3 4" key="1">
    <citation type="submission" date="2019-04" db="EMBL/GenBank/DDBJ databases">
        <authorList>
            <person name="Feng G."/>
            <person name="Zhang J."/>
            <person name="Zhu H."/>
        </authorList>
    </citation>
    <scope>NUCLEOTIDE SEQUENCE [LARGE SCALE GENOMIC DNA]</scope>
    <source>
        <strain evidence="3 4">JCM 19491</strain>
    </source>
</reference>
<dbReference type="InterPro" id="IPR050300">
    <property type="entry name" value="GDXG_lipolytic_enzyme"/>
</dbReference>
<dbReference type="SUPFAM" id="SSF53474">
    <property type="entry name" value="alpha/beta-Hydrolases"/>
    <property type="match status" value="1"/>
</dbReference>
<evidence type="ECO:0000256" key="1">
    <source>
        <dbReference type="ARBA" id="ARBA00022801"/>
    </source>
</evidence>
<dbReference type="InterPro" id="IPR029058">
    <property type="entry name" value="AB_hydrolase_fold"/>
</dbReference>
<dbReference type="InterPro" id="IPR049492">
    <property type="entry name" value="BD-FAE-like_dom"/>
</dbReference>
<dbReference type="PANTHER" id="PTHR48081:SF33">
    <property type="entry name" value="KYNURENINE FORMAMIDASE"/>
    <property type="match status" value="1"/>
</dbReference>
<dbReference type="RefSeq" id="WP_135530158.1">
    <property type="nucleotide sequence ID" value="NZ_SRKZ01000002.1"/>
</dbReference>
<dbReference type="OrthoDB" id="9777975at2"/>
<evidence type="ECO:0000313" key="3">
    <source>
        <dbReference type="EMBL" id="TGD81781.1"/>
    </source>
</evidence>
<keyword evidence="1 3" id="KW-0378">Hydrolase</keyword>
<protein>
    <submittedName>
        <fullName evidence="3">Alpha/beta hydrolase</fullName>
    </submittedName>
</protein>
<name>A0A4Z0MQ54_9BACT</name>
<dbReference type="AlphaFoldDB" id="A0A4Z0MQ54"/>
<dbReference type="Pfam" id="PF20434">
    <property type="entry name" value="BD-FAE"/>
    <property type="match status" value="1"/>
</dbReference>
<keyword evidence="4" id="KW-1185">Reference proteome</keyword>
<evidence type="ECO:0000259" key="2">
    <source>
        <dbReference type="Pfam" id="PF20434"/>
    </source>
</evidence>
<comment type="caution">
    <text evidence="3">The sequence shown here is derived from an EMBL/GenBank/DDBJ whole genome shotgun (WGS) entry which is preliminary data.</text>
</comment>
<feature type="domain" description="BD-FAE-like" evidence="2">
    <location>
        <begin position="54"/>
        <end position="250"/>
    </location>
</feature>
<accession>A0A4Z0MQ54</accession>
<proteinExistence type="predicted"/>
<organism evidence="3 4">
    <name type="scientific">Hymenobacter wooponensis</name>
    <dbReference type="NCBI Taxonomy" id="1525360"/>
    <lineage>
        <taxon>Bacteria</taxon>
        <taxon>Pseudomonadati</taxon>
        <taxon>Bacteroidota</taxon>
        <taxon>Cytophagia</taxon>
        <taxon>Cytophagales</taxon>
        <taxon>Hymenobacteraceae</taxon>
        <taxon>Hymenobacter</taxon>
    </lineage>
</organism>